<accession>A0ABY6BHK9</accession>
<sequence length="113" mass="12736">MLSTLFVFLLVSFAALVWQDAVRARDRATAITRTLCERAGLQFLDQSVSLKRMSLVRQSSGRLGLRRQYGFDVSTDGSDRHRGSLRINGDRLEDFTLPVRPSEPAVWSSPTLH</sequence>
<gene>
    <name evidence="1" type="ORF">N4264_07570</name>
</gene>
<protein>
    <submittedName>
        <fullName evidence="1">DUF3301 domain-containing protein</fullName>
    </submittedName>
</protein>
<evidence type="ECO:0000313" key="2">
    <source>
        <dbReference type="Proteomes" id="UP001064632"/>
    </source>
</evidence>
<name>A0ABY6BHK9_9GAMM</name>
<dbReference type="InterPro" id="IPR021732">
    <property type="entry name" value="DUF3301"/>
</dbReference>
<keyword evidence="2" id="KW-1185">Reference proteome</keyword>
<reference evidence="1" key="1">
    <citation type="submission" date="2022-09" db="EMBL/GenBank/DDBJ databases">
        <title>Tahibacter sp. nov., isolated from a fresh water.</title>
        <authorList>
            <person name="Baek J.H."/>
            <person name="Lee J.K."/>
            <person name="Kim J.M."/>
            <person name="Jeon C.O."/>
        </authorList>
    </citation>
    <scope>NUCLEOTIDE SEQUENCE</scope>
    <source>
        <strain evidence="1">W38</strain>
    </source>
</reference>
<organism evidence="1 2">
    <name type="scientific">Tahibacter amnicola</name>
    <dbReference type="NCBI Taxonomy" id="2976241"/>
    <lineage>
        <taxon>Bacteria</taxon>
        <taxon>Pseudomonadati</taxon>
        <taxon>Pseudomonadota</taxon>
        <taxon>Gammaproteobacteria</taxon>
        <taxon>Lysobacterales</taxon>
        <taxon>Rhodanobacteraceae</taxon>
        <taxon>Tahibacter</taxon>
    </lineage>
</organism>
<dbReference type="EMBL" id="CP104694">
    <property type="protein sequence ID" value="UXI69499.1"/>
    <property type="molecule type" value="Genomic_DNA"/>
</dbReference>
<evidence type="ECO:0000313" key="1">
    <source>
        <dbReference type="EMBL" id="UXI69499.1"/>
    </source>
</evidence>
<proteinExistence type="predicted"/>
<dbReference type="Proteomes" id="UP001064632">
    <property type="component" value="Chromosome"/>
</dbReference>
<dbReference type="RefSeq" id="WP_261696454.1">
    <property type="nucleotide sequence ID" value="NZ_CP104694.1"/>
</dbReference>
<dbReference type="Pfam" id="PF11743">
    <property type="entry name" value="DUF3301"/>
    <property type="match status" value="1"/>
</dbReference>